<keyword evidence="6 10" id="KW-0472">Membrane</keyword>
<dbReference type="HOGENOM" id="CLU_901085_0_0_1"/>
<dbReference type="Proteomes" id="UP000001593">
    <property type="component" value="Unassembled WGS sequence"/>
</dbReference>
<organism evidence="12 13">
    <name type="scientific">Nematostella vectensis</name>
    <name type="common">Starlet sea anemone</name>
    <dbReference type="NCBI Taxonomy" id="45351"/>
    <lineage>
        <taxon>Eukaryota</taxon>
        <taxon>Metazoa</taxon>
        <taxon>Cnidaria</taxon>
        <taxon>Anthozoa</taxon>
        <taxon>Hexacorallia</taxon>
        <taxon>Actiniaria</taxon>
        <taxon>Edwardsiidae</taxon>
        <taxon>Nematostella</taxon>
    </lineage>
</organism>
<evidence type="ECO:0000256" key="8">
    <source>
        <dbReference type="ARBA" id="ARBA00023224"/>
    </source>
</evidence>
<dbReference type="EMBL" id="DS469516">
    <property type="protein sequence ID" value="EDO48011.1"/>
    <property type="molecule type" value="Genomic_DNA"/>
</dbReference>
<comment type="subcellular location">
    <subcellularLocation>
        <location evidence="1">Cell membrane</location>
        <topology evidence="1">Multi-pass membrane protein</topology>
    </subcellularLocation>
</comment>
<dbReference type="GO" id="GO:0007186">
    <property type="term" value="P:G protein-coupled receptor signaling pathway"/>
    <property type="evidence" value="ECO:0000318"/>
    <property type="project" value="GO_Central"/>
</dbReference>
<dbReference type="AlphaFoldDB" id="A7RKM1"/>
<dbReference type="PROSITE" id="PS50262">
    <property type="entry name" value="G_PROTEIN_RECEP_F1_2"/>
    <property type="match status" value="1"/>
</dbReference>
<evidence type="ECO:0000256" key="9">
    <source>
        <dbReference type="RuleBase" id="RU000688"/>
    </source>
</evidence>
<dbReference type="PANTHER" id="PTHR24249">
    <property type="entry name" value="HISTAMINE RECEPTOR-RELATED G-PROTEIN COUPLED RECEPTOR"/>
    <property type="match status" value="1"/>
</dbReference>
<feature type="transmembrane region" description="Helical" evidence="10">
    <location>
        <begin position="90"/>
        <end position="113"/>
    </location>
</feature>
<feature type="transmembrane region" description="Helical" evidence="10">
    <location>
        <begin position="199"/>
        <end position="221"/>
    </location>
</feature>
<dbReference type="CDD" id="cd00637">
    <property type="entry name" value="7tm_classA_rhodopsin-like"/>
    <property type="match status" value="1"/>
</dbReference>
<keyword evidence="13" id="KW-1185">Reference proteome</keyword>
<dbReference type="InterPro" id="IPR017452">
    <property type="entry name" value="GPCR_Rhodpsn_7TM"/>
</dbReference>
<dbReference type="Gene3D" id="1.20.1070.10">
    <property type="entry name" value="Rhodopsin 7-helix transmembrane proteins"/>
    <property type="match status" value="1"/>
</dbReference>
<name>A7RKM1_NEMVE</name>
<feature type="transmembrane region" description="Helical" evidence="10">
    <location>
        <begin position="242"/>
        <end position="265"/>
    </location>
</feature>
<feature type="transmembrane region" description="Helical" evidence="10">
    <location>
        <begin position="173"/>
        <end position="193"/>
    </location>
</feature>
<keyword evidence="5 9" id="KW-0297">G-protein coupled receptor</keyword>
<keyword evidence="7 9" id="KW-0675">Receptor</keyword>
<feature type="domain" description="G-protein coupled receptors family 1 profile" evidence="11">
    <location>
        <begin position="70"/>
        <end position="309"/>
    </location>
</feature>
<keyword evidence="2" id="KW-1003">Cell membrane</keyword>
<evidence type="ECO:0000256" key="5">
    <source>
        <dbReference type="ARBA" id="ARBA00023040"/>
    </source>
</evidence>
<reference evidence="12 13" key="1">
    <citation type="journal article" date="2007" name="Science">
        <title>Sea anemone genome reveals ancestral eumetazoan gene repertoire and genomic organization.</title>
        <authorList>
            <person name="Putnam N.H."/>
            <person name="Srivastava M."/>
            <person name="Hellsten U."/>
            <person name="Dirks B."/>
            <person name="Chapman J."/>
            <person name="Salamov A."/>
            <person name="Terry A."/>
            <person name="Shapiro H."/>
            <person name="Lindquist E."/>
            <person name="Kapitonov V.V."/>
            <person name="Jurka J."/>
            <person name="Genikhovich G."/>
            <person name="Grigoriev I.V."/>
            <person name="Lucas S.M."/>
            <person name="Steele R.E."/>
            <person name="Finnerty J.R."/>
            <person name="Technau U."/>
            <person name="Martindale M.Q."/>
            <person name="Rokhsar D.S."/>
        </authorList>
    </citation>
    <scope>NUCLEOTIDE SEQUENCE [LARGE SCALE GENOMIC DNA]</scope>
    <source>
        <strain evidence="13">CH2 X CH6</strain>
    </source>
</reference>
<evidence type="ECO:0000256" key="7">
    <source>
        <dbReference type="ARBA" id="ARBA00023170"/>
    </source>
</evidence>
<sequence length="309" mass="34916">MGEGAHALCGRVGHDLWYDASIRDHLESVDPPLPLNFTAVSRLIHSWTLQPFQGGSTPGLYSRFKVDPPLDFTAVSSLVKFRSLRSKQNIIIGCLASVDLLTGAAVQTTTIAFNLKHYFASVQIRCIPLPLRIIINRAFVVCSLYHVTLLNIDRYIAIKNTFHYPVIVTNQRITIAVVWAWVITIVLCITEYFVPSLSFLLTVFSILCIIICFYSFSVVILESRRHQNAIAAQHRSTGLPAFQRSASSTVFIFFTALFVLTYIFMGLKVKAVMISVDEVQPEKEQLEEDEGEISNWQLPFVFHEKDTNR</sequence>
<keyword evidence="8 9" id="KW-0807">Transducer</keyword>
<evidence type="ECO:0000256" key="4">
    <source>
        <dbReference type="ARBA" id="ARBA00022989"/>
    </source>
</evidence>
<protein>
    <recommendedName>
        <fullName evidence="11">G-protein coupled receptors family 1 profile domain-containing protein</fullName>
    </recommendedName>
</protein>
<dbReference type="PROSITE" id="PS00237">
    <property type="entry name" value="G_PROTEIN_RECEP_F1_1"/>
    <property type="match status" value="1"/>
</dbReference>
<accession>A7RKM1</accession>
<dbReference type="PRINTS" id="PR00237">
    <property type="entry name" value="GPCRRHODOPSN"/>
</dbReference>
<dbReference type="Pfam" id="PF00001">
    <property type="entry name" value="7tm_1"/>
    <property type="match status" value="1"/>
</dbReference>
<evidence type="ECO:0000256" key="1">
    <source>
        <dbReference type="ARBA" id="ARBA00004651"/>
    </source>
</evidence>
<feature type="transmembrane region" description="Helical" evidence="10">
    <location>
        <begin position="133"/>
        <end position="152"/>
    </location>
</feature>
<keyword evidence="4 10" id="KW-1133">Transmembrane helix</keyword>
<evidence type="ECO:0000256" key="2">
    <source>
        <dbReference type="ARBA" id="ARBA00022475"/>
    </source>
</evidence>
<dbReference type="GO" id="GO:0005886">
    <property type="term" value="C:plasma membrane"/>
    <property type="evidence" value="ECO:0000318"/>
    <property type="project" value="GO_Central"/>
</dbReference>
<dbReference type="InterPro" id="IPR050569">
    <property type="entry name" value="TAAR"/>
</dbReference>
<dbReference type="GO" id="GO:0004930">
    <property type="term" value="F:G protein-coupled receptor activity"/>
    <property type="evidence" value="ECO:0000318"/>
    <property type="project" value="GO_Central"/>
</dbReference>
<dbReference type="PhylomeDB" id="A7RKM1"/>
<dbReference type="InParanoid" id="A7RKM1"/>
<evidence type="ECO:0000256" key="10">
    <source>
        <dbReference type="SAM" id="Phobius"/>
    </source>
</evidence>
<dbReference type="InterPro" id="IPR000276">
    <property type="entry name" value="GPCR_Rhodpsn"/>
</dbReference>
<evidence type="ECO:0000256" key="3">
    <source>
        <dbReference type="ARBA" id="ARBA00022692"/>
    </source>
</evidence>
<evidence type="ECO:0000259" key="11">
    <source>
        <dbReference type="PROSITE" id="PS50262"/>
    </source>
</evidence>
<evidence type="ECO:0000313" key="13">
    <source>
        <dbReference type="Proteomes" id="UP000001593"/>
    </source>
</evidence>
<dbReference type="PANTHER" id="PTHR24249:SF421">
    <property type="entry name" value="G-PROTEIN COUPLED RECEPTORS FAMILY 1 PROFILE DOMAIN-CONTAINING PROTEIN"/>
    <property type="match status" value="1"/>
</dbReference>
<dbReference type="SUPFAM" id="SSF81321">
    <property type="entry name" value="Family A G protein-coupled receptor-like"/>
    <property type="match status" value="1"/>
</dbReference>
<proteinExistence type="inferred from homology"/>
<evidence type="ECO:0000313" key="12">
    <source>
        <dbReference type="EMBL" id="EDO48011.1"/>
    </source>
</evidence>
<evidence type="ECO:0000256" key="6">
    <source>
        <dbReference type="ARBA" id="ARBA00023136"/>
    </source>
</evidence>
<keyword evidence="3 9" id="KW-0812">Transmembrane</keyword>
<gene>
    <name evidence="12" type="ORF">NEMVEDRAFT_v1g198480</name>
</gene>
<comment type="similarity">
    <text evidence="9">Belongs to the G-protein coupled receptor 1 family.</text>
</comment>